<organism evidence="1 2">
    <name type="scientific">Panagrolaimus sp. ES5</name>
    <dbReference type="NCBI Taxonomy" id="591445"/>
    <lineage>
        <taxon>Eukaryota</taxon>
        <taxon>Metazoa</taxon>
        <taxon>Ecdysozoa</taxon>
        <taxon>Nematoda</taxon>
        <taxon>Chromadorea</taxon>
        <taxon>Rhabditida</taxon>
        <taxon>Tylenchina</taxon>
        <taxon>Panagrolaimomorpha</taxon>
        <taxon>Panagrolaimoidea</taxon>
        <taxon>Panagrolaimidae</taxon>
        <taxon>Panagrolaimus</taxon>
    </lineage>
</organism>
<dbReference type="Proteomes" id="UP000887579">
    <property type="component" value="Unplaced"/>
</dbReference>
<reference evidence="2" key="1">
    <citation type="submission" date="2022-11" db="UniProtKB">
        <authorList>
            <consortium name="WormBaseParasite"/>
        </authorList>
    </citation>
    <scope>IDENTIFICATION</scope>
</reference>
<evidence type="ECO:0000313" key="2">
    <source>
        <dbReference type="WBParaSite" id="ES5_v2.g25203.t1"/>
    </source>
</evidence>
<evidence type="ECO:0000313" key="1">
    <source>
        <dbReference type="Proteomes" id="UP000887579"/>
    </source>
</evidence>
<sequence length="177" mass="19973">MNKLNGISNVGNTSGSADKPYRTAPSESYNFGYDDKAESKTRLIVKEQGSKQVREYDLEDGINYFCRGCYAKNKSKNYAYFDEDGFLMIPERHICELISLEGSNQDQRQKRALFIEAQKQKNAPNMISSQVSPAYETTDSSKDVPFVDLTENPEANAFMDFEDVQGVNEDNQSSVSK</sequence>
<dbReference type="WBParaSite" id="ES5_v2.g25203.t1">
    <property type="protein sequence ID" value="ES5_v2.g25203.t1"/>
    <property type="gene ID" value="ES5_v2.g25203"/>
</dbReference>
<accession>A0AC34G6U8</accession>
<protein>
    <submittedName>
        <fullName evidence="2">Uncharacterized protein</fullName>
    </submittedName>
</protein>
<name>A0AC34G6U8_9BILA</name>
<proteinExistence type="predicted"/>